<keyword evidence="3 6" id="KW-0812">Transmembrane</keyword>
<gene>
    <name evidence="8" type="ORF">KZY68_12720</name>
</gene>
<feature type="transmembrane region" description="Helical" evidence="6">
    <location>
        <begin position="154"/>
        <end position="172"/>
    </location>
</feature>
<dbReference type="PROSITE" id="PS50850">
    <property type="entry name" value="MFS"/>
    <property type="match status" value="1"/>
</dbReference>
<feature type="transmembrane region" description="Helical" evidence="6">
    <location>
        <begin position="405"/>
        <end position="426"/>
    </location>
</feature>
<evidence type="ECO:0000259" key="7">
    <source>
        <dbReference type="PROSITE" id="PS50850"/>
    </source>
</evidence>
<accession>A0AAW4NPC6</accession>
<evidence type="ECO:0000256" key="1">
    <source>
        <dbReference type="ARBA" id="ARBA00004141"/>
    </source>
</evidence>
<feature type="transmembrane region" description="Helical" evidence="6">
    <location>
        <begin position="286"/>
        <end position="307"/>
    </location>
</feature>
<dbReference type="RefSeq" id="WP_219428446.1">
    <property type="nucleotide sequence ID" value="NZ_JAHXRD010000023.1"/>
</dbReference>
<dbReference type="GO" id="GO:0022857">
    <property type="term" value="F:transmembrane transporter activity"/>
    <property type="evidence" value="ECO:0007669"/>
    <property type="project" value="InterPro"/>
</dbReference>
<keyword evidence="5 6" id="KW-0472">Membrane</keyword>
<dbReference type="GO" id="GO:0016020">
    <property type="term" value="C:membrane"/>
    <property type="evidence" value="ECO:0007669"/>
    <property type="project" value="UniProtKB-SubCell"/>
</dbReference>
<comment type="caution">
    <text evidence="8">The sequence shown here is derived from an EMBL/GenBank/DDBJ whole genome shotgun (WGS) entry which is preliminary data.</text>
</comment>
<evidence type="ECO:0000313" key="9">
    <source>
        <dbReference type="Proteomes" id="UP001196873"/>
    </source>
</evidence>
<evidence type="ECO:0000313" key="8">
    <source>
        <dbReference type="EMBL" id="MBW4866843.1"/>
    </source>
</evidence>
<name>A0AAW4NPC6_9BACT</name>
<proteinExistence type="predicted"/>
<feature type="transmembrane region" description="Helical" evidence="6">
    <location>
        <begin position="314"/>
        <end position="334"/>
    </location>
</feature>
<feature type="transmembrane region" description="Helical" evidence="6">
    <location>
        <begin position="21"/>
        <end position="45"/>
    </location>
</feature>
<protein>
    <submittedName>
        <fullName evidence="8">MFS transporter</fullName>
    </submittedName>
</protein>
<dbReference type="InterPro" id="IPR004752">
    <property type="entry name" value="AmpG_permease/AT-1"/>
</dbReference>
<dbReference type="Proteomes" id="UP001196873">
    <property type="component" value="Unassembled WGS sequence"/>
</dbReference>
<evidence type="ECO:0000256" key="6">
    <source>
        <dbReference type="SAM" id="Phobius"/>
    </source>
</evidence>
<keyword evidence="2" id="KW-0813">Transport</keyword>
<comment type="subcellular location">
    <subcellularLocation>
        <location evidence="1">Membrane</location>
        <topology evidence="1">Multi-pass membrane protein</topology>
    </subcellularLocation>
</comment>
<dbReference type="Pfam" id="PF07690">
    <property type="entry name" value="MFS_1"/>
    <property type="match status" value="1"/>
</dbReference>
<feature type="transmembrane region" description="Helical" evidence="6">
    <location>
        <begin position="184"/>
        <end position="207"/>
    </location>
</feature>
<evidence type="ECO:0000256" key="4">
    <source>
        <dbReference type="ARBA" id="ARBA00022989"/>
    </source>
</evidence>
<sequence length="443" mass="49520">MQLNSKNKATEVTSEQKKHSPISWVPTLYFAMGMPYVVLNMVTALMYKGMGVSDGLITFWTSLIMFPWTLKPLWSPFLEIYKTKKFFVVLTQILTGILFALVAFALKLPSFFAITIAIFAVIALSGATHDIAADGTYISVLSKDEQARWIGWQGAFYNIAKIAATGGLVYLAGTFIKHYGVTKAWMFIMLIIAVIMVVVGVYHYAILPNSNEDSEKKPTSLSKSMDELLKVFLDFFTKKHIVYYICFIILYRFAEGFVIKIVPLFLKAPRISQGLGLSEQEIGVYYGTFGAAAFVIGSILAGYYIAWRGLQKSLFSLALVFNIPFVAYTFLALYQPNSMWLIGGGIVMEYFGYGFGFVGLTLFMMQQVAPGKHQMAHYAFASGIMNLGVMLPGMISGYICDKIGYQHFFIMVLICTIPALLITWFVPFSYPETTEKAKNEATT</sequence>
<evidence type="ECO:0000256" key="3">
    <source>
        <dbReference type="ARBA" id="ARBA00022692"/>
    </source>
</evidence>
<dbReference type="PANTHER" id="PTHR12778:SF10">
    <property type="entry name" value="MAJOR FACILITATOR SUPERFAMILY DOMAIN-CONTAINING PROTEIN 3"/>
    <property type="match status" value="1"/>
</dbReference>
<dbReference type="InterPro" id="IPR020846">
    <property type="entry name" value="MFS_dom"/>
</dbReference>
<evidence type="ECO:0000256" key="2">
    <source>
        <dbReference type="ARBA" id="ARBA00022448"/>
    </source>
</evidence>
<feature type="transmembrane region" description="Helical" evidence="6">
    <location>
        <begin position="112"/>
        <end position="133"/>
    </location>
</feature>
<dbReference type="AlphaFoldDB" id="A0AAW4NPC6"/>
<feature type="transmembrane region" description="Helical" evidence="6">
    <location>
        <begin position="57"/>
        <end position="74"/>
    </location>
</feature>
<dbReference type="InterPro" id="IPR011701">
    <property type="entry name" value="MFS"/>
</dbReference>
<organism evidence="8 9">
    <name type="scientific">Segatella salivae</name>
    <dbReference type="NCBI Taxonomy" id="228604"/>
    <lineage>
        <taxon>Bacteria</taxon>
        <taxon>Pseudomonadati</taxon>
        <taxon>Bacteroidota</taxon>
        <taxon>Bacteroidia</taxon>
        <taxon>Bacteroidales</taxon>
        <taxon>Prevotellaceae</taxon>
        <taxon>Segatella</taxon>
    </lineage>
</organism>
<evidence type="ECO:0000256" key="5">
    <source>
        <dbReference type="ARBA" id="ARBA00023136"/>
    </source>
</evidence>
<dbReference type="EMBL" id="JAHXRF010000023">
    <property type="protein sequence ID" value="MBW4866843.1"/>
    <property type="molecule type" value="Genomic_DNA"/>
</dbReference>
<reference evidence="8" key="1">
    <citation type="submission" date="2021-07" db="EMBL/GenBank/DDBJ databases">
        <title>Genomic diversity and antimicrobial resistance of Prevotella spp. isolated from chronic lung disease airways.</title>
        <authorList>
            <person name="Webb K.A."/>
            <person name="Olagoke O.S."/>
            <person name="Baird T."/>
            <person name="Neill J."/>
            <person name="Pham A."/>
            <person name="Wells T.J."/>
            <person name="Ramsay K.A."/>
            <person name="Bell S.C."/>
            <person name="Sarovich D.S."/>
            <person name="Price E.P."/>
        </authorList>
    </citation>
    <scope>NUCLEOTIDE SEQUENCE</scope>
    <source>
        <strain evidence="8">SCHI0047.S.3</strain>
    </source>
</reference>
<feature type="transmembrane region" description="Helical" evidence="6">
    <location>
        <begin position="375"/>
        <end position="399"/>
    </location>
</feature>
<feature type="transmembrane region" description="Helical" evidence="6">
    <location>
        <begin position="340"/>
        <end position="363"/>
    </location>
</feature>
<feature type="transmembrane region" description="Helical" evidence="6">
    <location>
        <begin position="241"/>
        <end position="266"/>
    </location>
</feature>
<feature type="transmembrane region" description="Helical" evidence="6">
    <location>
        <begin position="86"/>
        <end position="106"/>
    </location>
</feature>
<dbReference type="PANTHER" id="PTHR12778">
    <property type="entry name" value="SOLUTE CARRIER FAMILY 33 ACETYL-COA TRANSPORTER -RELATED"/>
    <property type="match status" value="1"/>
</dbReference>
<feature type="domain" description="Major facilitator superfamily (MFS) profile" evidence="7">
    <location>
        <begin position="244"/>
        <end position="443"/>
    </location>
</feature>
<keyword evidence="4 6" id="KW-1133">Transmembrane helix</keyword>